<proteinExistence type="predicted"/>
<feature type="compositionally biased region" description="Low complexity" evidence="1">
    <location>
        <begin position="406"/>
        <end position="417"/>
    </location>
</feature>
<dbReference type="RefSeq" id="WP_142555906.1">
    <property type="nucleotide sequence ID" value="NZ_VIFX01000071.1"/>
</dbReference>
<evidence type="ECO:0000256" key="2">
    <source>
        <dbReference type="SAM" id="SignalP"/>
    </source>
</evidence>
<comment type="caution">
    <text evidence="3">The sequence shown here is derived from an EMBL/GenBank/DDBJ whole genome shotgun (WGS) entry which is preliminary data.</text>
</comment>
<dbReference type="Proteomes" id="UP000315759">
    <property type="component" value="Unassembled WGS sequence"/>
</dbReference>
<sequence length="433" mass="42914">MSTHMRIAATLGVLSTSFMIAGAGGAVAAADTEAGGSTSSPSAGPTRDPVRTFADNVRKAVENSLHGTVQGVTGTLSTLTKPGHLPSSIPASPKTTFGGSPTVFGTSPVTTPDSEATEETPPETPSVDPGPVEEPTVPVVTAPVVTAPVVTVPTAPAVKPKPVKNPVEPVTKAVTSVTSLANSVFAVPGVVASLPTSVTPVSDFLASIQNVFTSANDAGASLTALPSDLAGLLLPGVSGTTPSIGAATGLSRTTRVPAPSPGIPVWSALPELPGLAVAPSEPVVAAPAAPAVVPMDVVTSGPISSPVAETPPANTPEPSGKSDVLSQVEHAIGAFVATVSLTALAAVALPGLLGLLTTCAAGVRVGYRQAKAASALPHTAISRFVGSGPIGVVRSSSQVEMRSRASRVARPAPVPAERPTERTGTLRLLDKAV</sequence>
<keyword evidence="4" id="KW-1185">Reference proteome</keyword>
<feature type="compositionally biased region" description="Low complexity" evidence="1">
    <location>
        <begin position="31"/>
        <end position="46"/>
    </location>
</feature>
<name>A0A544VR81_9MYCO</name>
<dbReference type="EMBL" id="VIFX01000071">
    <property type="protein sequence ID" value="TQR82493.1"/>
    <property type="molecule type" value="Genomic_DNA"/>
</dbReference>
<accession>A0A544VR81</accession>
<evidence type="ECO:0000313" key="4">
    <source>
        <dbReference type="Proteomes" id="UP000315759"/>
    </source>
</evidence>
<evidence type="ECO:0000256" key="1">
    <source>
        <dbReference type="SAM" id="MobiDB-lite"/>
    </source>
</evidence>
<feature type="signal peptide" evidence="2">
    <location>
        <begin position="1"/>
        <end position="28"/>
    </location>
</feature>
<feature type="region of interest" description="Disordered" evidence="1">
    <location>
        <begin position="403"/>
        <end position="422"/>
    </location>
</feature>
<feature type="region of interest" description="Disordered" evidence="1">
    <location>
        <begin position="74"/>
        <end position="136"/>
    </location>
</feature>
<evidence type="ECO:0000313" key="3">
    <source>
        <dbReference type="EMBL" id="TQR82493.1"/>
    </source>
</evidence>
<feature type="region of interest" description="Disordered" evidence="1">
    <location>
        <begin position="31"/>
        <end position="50"/>
    </location>
</feature>
<dbReference type="AlphaFoldDB" id="A0A544VR81"/>
<gene>
    <name evidence="3" type="ORF">D8S82_31750</name>
</gene>
<organism evidence="3 4">
    <name type="scientific">Mycolicibacterium hodleri</name>
    <dbReference type="NCBI Taxonomy" id="49897"/>
    <lineage>
        <taxon>Bacteria</taxon>
        <taxon>Bacillati</taxon>
        <taxon>Actinomycetota</taxon>
        <taxon>Actinomycetes</taxon>
        <taxon>Mycobacteriales</taxon>
        <taxon>Mycobacteriaceae</taxon>
        <taxon>Mycolicibacterium</taxon>
    </lineage>
</organism>
<feature type="chain" id="PRO_5038711521" evidence="2">
    <location>
        <begin position="29"/>
        <end position="433"/>
    </location>
</feature>
<protein>
    <submittedName>
        <fullName evidence="3">Uncharacterized protein</fullName>
    </submittedName>
</protein>
<feature type="compositionally biased region" description="Polar residues" evidence="1">
    <location>
        <begin position="89"/>
        <end position="109"/>
    </location>
</feature>
<feature type="compositionally biased region" description="Low complexity" evidence="1">
    <location>
        <begin position="125"/>
        <end position="136"/>
    </location>
</feature>
<reference evidence="3 4" key="1">
    <citation type="submission" date="2018-10" db="EMBL/GenBank/DDBJ databases">
        <title>Draft genome of Mycobacterium hodleri strain B.</title>
        <authorList>
            <person name="Amande T.J."/>
            <person name="Mcgenity T.J."/>
        </authorList>
    </citation>
    <scope>NUCLEOTIDE SEQUENCE [LARGE SCALE GENOMIC DNA]</scope>
    <source>
        <strain evidence="3 4">B</strain>
    </source>
</reference>
<keyword evidence="2" id="KW-0732">Signal</keyword>